<dbReference type="Gene3D" id="3.40.395.10">
    <property type="entry name" value="Adenoviral Proteinase, Chain A"/>
    <property type="match status" value="1"/>
</dbReference>
<comment type="caution">
    <text evidence="1">The sequence shown here is derived from an EMBL/GenBank/DDBJ whole genome shotgun (WGS) entry which is preliminary data.</text>
</comment>
<organism evidence="1 2">
    <name type="scientific">Brachionus plicatilis</name>
    <name type="common">Marine rotifer</name>
    <name type="synonym">Brachionus muelleri</name>
    <dbReference type="NCBI Taxonomy" id="10195"/>
    <lineage>
        <taxon>Eukaryota</taxon>
        <taxon>Metazoa</taxon>
        <taxon>Spiralia</taxon>
        <taxon>Gnathifera</taxon>
        <taxon>Rotifera</taxon>
        <taxon>Eurotatoria</taxon>
        <taxon>Monogononta</taxon>
        <taxon>Pseudotrocha</taxon>
        <taxon>Ploima</taxon>
        <taxon>Brachionidae</taxon>
        <taxon>Brachionus</taxon>
    </lineage>
</organism>
<evidence type="ECO:0000313" key="1">
    <source>
        <dbReference type="EMBL" id="RMZ97108.1"/>
    </source>
</evidence>
<dbReference type="EMBL" id="REGN01011637">
    <property type="protein sequence ID" value="RMZ97108.1"/>
    <property type="molecule type" value="Genomic_DNA"/>
</dbReference>
<gene>
    <name evidence="1" type="ORF">BpHYR1_045661</name>
</gene>
<protein>
    <submittedName>
        <fullName evidence="1">Inhibitor of growth 1</fullName>
    </submittedName>
</protein>
<dbReference type="AlphaFoldDB" id="A0A3M7PDJ6"/>
<dbReference type="PANTHER" id="PTHR34718:SF2">
    <property type="entry name" value="PHD-TYPE DOMAIN-CONTAINING PROTEIN"/>
    <property type="match status" value="1"/>
</dbReference>
<dbReference type="Proteomes" id="UP000276133">
    <property type="component" value="Unassembled WGS sequence"/>
</dbReference>
<accession>A0A3M7PDJ6</accession>
<dbReference type="PANTHER" id="PTHR34718">
    <property type="entry name" value="PHD-TYPE DOMAIN-CONTAINING PROTEIN"/>
    <property type="match status" value="1"/>
</dbReference>
<name>A0A3M7PDJ6_BRAPC</name>
<proteinExistence type="predicted"/>
<dbReference type="SUPFAM" id="SSF54001">
    <property type="entry name" value="Cysteine proteinases"/>
    <property type="match status" value="1"/>
</dbReference>
<dbReference type="OrthoDB" id="6353126at2759"/>
<sequence length="311" mass="36698">MHLFLFVKIKNFATRMFGLDDEEEDSHVLIDLTNSSSKSSQKSDKSCGLNIEASIFLDWSESRICLNKQLTDNEIFAASVTLRDQFRQIKGLFDPVALRSKYLKKNNFYVKFPDRFVQILHDGSNHWFTLSNMWSLHKNQVKIYDSWYQKDLYLKNPWFKLLLRRLMVDDRDSRTKKIECSVEPVQTQTNDIMCGVYAIAFTTDLCFGINPSNKIYNQDLLRQHLYKCLTEGYFQQFPSKSITRNLFKSDSFIITSYLVLHNRFYYLKVSLSNYASFLMQARPHCRFRISGKNLFEIFTLNNTIDNCAHLF</sequence>
<dbReference type="InterPro" id="IPR038765">
    <property type="entry name" value="Papain-like_cys_pep_sf"/>
</dbReference>
<keyword evidence="2" id="KW-1185">Reference proteome</keyword>
<evidence type="ECO:0000313" key="2">
    <source>
        <dbReference type="Proteomes" id="UP000276133"/>
    </source>
</evidence>
<reference evidence="1 2" key="1">
    <citation type="journal article" date="2018" name="Sci. Rep.">
        <title>Genomic signatures of local adaptation to the degree of environmental predictability in rotifers.</title>
        <authorList>
            <person name="Franch-Gras L."/>
            <person name="Hahn C."/>
            <person name="Garcia-Roger E.M."/>
            <person name="Carmona M.J."/>
            <person name="Serra M."/>
            <person name="Gomez A."/>
        </authorList>
    </citation>
    <scope>NUCLEOTIDE SEQUENCE [LARGE SCALE GENOMIC DNA]</scope>
    <source>
        <strain evidence="1">HYR1</strain>
    </source>
</reference>